<keyword evidence="2" id="KW-1185">Reference proteome</keyword>
<organism evidence="1 2">
    <name type="scientific">Dendrobium thyrsiflorum</name>
    <name type="common">Pinecone-like raceme dendrobium</name>
    <name type="synonym">Orchid</name>
    <dbReference type="NCBI Taxonomy" id="117978"/>
    <lineage>
        <taxon>Eukaryota</taxon>
        <taxon>Viridiplantae</taxon>
        <taxon>Streptophyta</taxon>
        <taxon>Embryophyta</taxon>
        <taxon>Tracheophyta</taxon>
        <taxon>Spermatophyta</taxon>
        <taxon>Magnoliopsida</taxon>
        <taxon>Liliopsida</taxon>
        <taxon>Asparagales</taxon>
        <taxon>Orchidaceae</taxon>
        <taxon>Epidendroideae</taxon>
        <taxon>Malaxideae</taxon>
        <taxon>Dendrobiinae</taxon>
        <taxon>Dendrobium</taxon>
    </lineage>
</organism>
<gene>
    <name evidence="1" type="ORF">M5K25_013274</name>
</gene>
<accession>A0ABD0UTD6</accession>
<dbReference type="EMBL" id="JANQDX010000011">
    <property type="protein sequence ID" value="KAL0915815.1"/>
    <property type="molecule type" value="Genomic_DNA"/>
</dbReference>
<protein>
    <submittedName>
        <fullName evidence="1">Uncharacterized protein</fullName>
    </submittedName>
</protein>
<proteinExistence type="predicted"/>
<dbReference type="AlphaFoldDB" id="A0ABD0UTD6"/>
<name>A0ABD0UTD6_DENTH</name>
<comment type="caution">
    <text evidence="1">The sequence shown here is derived from an EMBL/GenBank/DDBJ whole genome shotgun (WGS) entry which is preliminary data.</text>
</comment>
<dbReference type="Proteomes" id="UP001552299">
    <property type="component" value="Unassembled WGS sequence"/>
</dbReference>
<reference evidence="1 2" key="1">
    <citation type="journal article" date="2024" name="Plant Biotechnol. J.">
        <title>Dendrobium thyrsiflorum genome and its molecular insights into genes involved in important horticultural traits.</title>
        <authorList>
            <person name="Chen B."/>
            <person name="Wang J.Y."/>
            <person name="Zheng P.J."/>
            <person name="Li K.L."/>
            <person name="Liang Y.M."/>
            <person name="Chen X.F."/>
            <person name="Zhang C."/>
            <person name="Zhao X."/>
            <person name="He X."/>
            <person name="Zhang G.Q."/>
            <person name="Liu Z.J."/>
            <person name="Xu Q."/>
        </authorList>
    </citation>
    <scope>NUCLEOTIDE SEQUENCE [LARGE SCALE GENOMIC DNA]</scope>
    <source>
        <strain evidence="1">GZMU011</strain>
    </source>
</reference>
<evidence type="ECO:0000313" key="2">
    <source>
        <dbReference type="Proteomes" id="UP001552299"/>
    </source>
</evidence>
<evidence type="ECO:0000313" key="1">
    <source>
        <dbReference type="EMBL" id="KAL0915815.1"/>
    </source>
</evidence>
<sequence>MDIGANIGGCIVLVEVSGIQVVAAACGFYVILDGDYDGGTCGEGDRLEVEVFDCFEGDISIPAYEKNFCYFVVCCSVYFLWKERNERRFNAAVSPIQTTVRKISHAIHAKTSSWKYIEALQTSFPSCFRDF</sequence>